<evidence type="ECO:0000313" key="1">
    <source>
        <dbReference type="EMBL" id="CAA33747.1"/>
    </source>
</evidence>
<dbReference type="EMBL" id="X15728">
    <property type="protein sequence ID" value="CAA33747.1"/>
    <property type="molecule type" value="Genomic_DNA"/>
</dbReference>
<sequence length="61" mass="7871">MCWFNWWLCFFFRFYFNKKFLSRRIFHPNIHEVSTFFPFCITKIRNYCCFTTPCNNFWIFI</sequence>
<proteinExistence type="predicted"/>
<organism evidence="1">
    <name type="scientific">Enterobacteria phage T4</name>
    <name type="common">Bacteriophage T4</name>
    <dbReference type="NCBI Taxonomy" id="10665"/>
    <lineage>
        <taxon>Viruses</taxon>
        <taxon>Duplodnaviria</taxon>
        <taxon>Heunggongvirae</taxon>
        <taxon>Uroviricota</taxon>
        <taxon>Caudoviricetes</taxon>
        <taxon>Pantevenvirales</taxon>
        <taxon>Straboviridae</taxon>
        <taxon>Tevenvirinae</taxon>
        <taxon>Tequatrovirus</taxon>
    </lineage>
</organism>
<name>Q7Y4H6_BPT4</name>
<reference evidence="1" key="2">
    <citation type="journal article" date="1999" name="J. Bacteriol.">
        <title>Two new early bacteriophage T4 genes, repEA and repEB, that are important for DNA replication initiated from origin E.</title>
        <authorList>
            <person name="Vaiskunaite R."/>
            <person name="Miller A."/>
            <person name="Davenport L."/>
            <person name="Mosig G."/>
        </authorList>
    </citation>
    <scope>NUCLEOTIDE SEQUENCE</scope>
</reference>
<organismHost>
    <name type="scientific">Escherichia coli</name>
    <dbReference type="NCBI Taxonomy" id="562"/>
</organismHost>
<reference evidence="1" key="1">
    <citation type="journal article" date="1989" name="New Biol.">
        <title>Functional relationships and structural determinants of two bacteriophage T4 lysozymes: a soluble (gene e) and a baseplate-associated (gene 5) protein.</title>
        <authorList>
            <person name="Mosig G."/>
            <person name="Lin G.W."/>
            <person name="Franklin J."/>
            <person name="Fan W.H."/>
        </authorList>
    </citation>
    <scope>NUCLEOTIDE SEQUENCE</scope>
</reference>
<accession>Q7Y4H6</accession>
<protein>
    <submittedName>
        <fullName evidence="1">Gp65 protein</fullName>
    </submittedName>
</protein>